<dbReference type="SUPFAM" id="SSF51735">
    <property type="entry name" value="NAD(P)-binding Rossmann-fold domains"/>
    <property type="match status" value="1"/>
</dbReference>
<evidence type="ECO:0000256" key="2">
    <source>
        <dbReference type="ARBA" id="ARBA00022723"/>
    </source>
</evidence>
<dbReference type="PANTHER" id="PTHR32092:SF5">
    <property type="entry name" value="6-PHOSPHO-BETA-GLUCOSIDASE"/>
    <property type="match status" value="1"/>
</dbReference>
<dbReference type="GO" id="GO:0005975">
    <property type="term" value="P:carbohydrate metabolic process"/>
    <property type="evidence" value="ECO:0007669"/>
    <property type="project" value="InterPro"/>
</dbReference>
<feature type="binding site" evidence="8">
    <location>
        <position position="144"/>
    </location>
    <ligand>
        <name>substrate</name>
    </ligand>
</feature>
<dbReference type="Gene3D" id="3.40.50.720">
    <property type="entry name" value="NAD(P)-binding Rossmann-like Domain"/>
    <property type="match status" value="1"/>
</dbReference>
<feature type="active site" description="Proton acceptor" evidence="7">
    <location>
        <position position="245"/>
    </location>
</feature>
<evidence type="ECO:0000256" key="11">
    <source>
        <dbReference type="RuleBase" id="RU361152"/>
    </source>
</evidence>
<evidence type="ECO:0000313" key="13">
    <source>
        <dbReference type="EMBL" id="MBT9144234.1"/>
    </source>
</evidence>
<evidence type="ECO:0000256" key="10">
    <source>
        <dbReference type="PIRSR" id="PIRSR601088-4"/>
    </source>
</evidence>
<dbReference type="Gene3D" id="3.90.110.10">
    <property type="entry name" value="Lactate dehydrogenase/glycoside hydrolase, family 4, C-terminal"/>
    <property type="match status" value="1"/>
</dbReference>
<feature type="binding site" evidence="9">
    <location>
        <position position="166"/>
    </location>
    <ligand>
        <name>Mn(2+)</name>
        <dbReference type="ChEBI" id="CHEBI:29035"/>
    </ligand>
</feature>
<dbReference type="PANTHER" id="PTHR32092">
    <property type="entry name" value="6-PHOSPHO-BETA-GLUCOSIDASE-RELATED"/>
    <property type="match status" value="1"/>
</dbReference>
<organism evidence="13 14">
    <name type="scientific">Psychracetigena formicireducens</name>
    <dbReference type="NCBI Taxonomy" id="2986056"/>
    <lineage>
        <taxon>Bacteria</taxon>
        <taxon>Bacillati</taxon>
        <taxon>Candidatus Lithacetigenota</taxon>
        <taxon>Candidatus Psychracetigena</taxon>
    </lineage>
</organism>
<comment type="cofactor">
    <cofactor evidence="11">
        <name>NAD(+)</name>
        <dbReference type="ChEBI" id="CHEBI:57540"/>
    </cofactor>
    <text evidence="11">Binds 1 NAD(+) per subunit.</text>
</comment>
<evidence type="ECO:0000256" key="4">
    <source>
        <dbReference type="ARBA" id="ARBA00023027"/>
    </source>
</evidence>
<dbReference type="PRINTS" id="PR00732">
    <property type="entry name" value="GLHYDRLASE4"/>
</dbReference>
<keyword evidence="4 11" id="KW-0520">NAD</keyword>
<evidence type="ECO:0000313" key="14">
    <source>
        <dbReference type="Proteomes" id="UP000811545"/>
    </source>
</evidence>
<evidence type="ECO:0000256" key="5">
    <source>
        <dbReference type="ARBA" id="ARBA00023211"/>
    </source>
</evidence>
<feature type="binding site" evidence="9">
    <location>
        <position position="196"/>
    </location>
    <ligand>
        <name>Mn(2+)</name>
        <dbReference type="ChEBI" id="CHEBI:29035"/>
    </ligand>
</feature>
<dbReference type="AlphaFoldDB" id="A0A9E2BJH6"/>
<feature type="binding site" evidence="8">
    <location>
        <position position="90"/>
    </location>
    <ligand>
        <name>substrate</name>
    </ligand>
</feature>
<comment type="similarity">
    <text evidence="1 11">Belongs to the glycosyl hydrolase 4 family.</text>
</comment>
<evidence type="ECO:0000256" key="1">
    <source>
        <dbReference type="ARBA" id="ARBA00010141"/>
    </source>
</evidence>
<keyword evidence="6 11" id="KW-0326">Glycosidase</keyword>
<dbReference type="InterPro" id="IPR022616">
    <property type="entry name" value="Glyco_hydro_4_C"/>
</dbReference>
<keyword evidence="2 9" id="KW-0479">Metal-binding</keyword>
<keyword evidence="9" id="KW-0408">Iron</keyword>
<dbReference type="Pfam" id="PF02056">
    <property type="entry name" value="Glyco_hydro_4"/>
    <property type="match status" value="1"/>
</dbReference>
<evidence type="ECO:0000256" key="9">
    <source>
        <dbReference type="PIRSR" id="PIRSR601088-3"/>
    </source>
</evidence>
<dbReference type="PROSITE" id="PS01324">
    <property type="entry name" value="GLYCOSYL_HYDROL_F4"/>
    <property type="match status" value="1"/>
</dbReference>
<keyword evidence="5 9" id="KW-0464">Manganese</keyword>
<dbReference type="InterPro" id="IPR001088">
    <property type="entry name" value="Glyco_hydro_4"/>
</dbReference>
<evidence type="ECO:0000256" key="3">
    <source>
        <dbReference type="ARBA" id="ARBA00022801"/>
    </source>
</evidence>
<evidence type="ECO:0000259" key="12">
    <source>
        <dbReference type="Pfam" id="PF11975"/>
    </source>
</evidence>
<feature type="site" description="Increases basicity of active site Tyr" evidence="10">
    <location>
        <position position="106"/>
    </location>
</feature>
<dbReference type="InterPro" id="IPR036291">
    <property type="entry name" value="NAD(P)-bd_dom_sf"/>
</dbReference>
<name>A0A9E2BJH6_PSYF1</name>
<feature type="active site" description="Proton donor" evidence="7">
    <location>
        <position position="167"/>
    </location>
</feature>
<protein>
    <submittedName>
        <fullName evidence="13">6-phospho-beta-glucosidase</fullName>
        <ecNumber evidence="13">3.2.1.86</ecNumber>
    </submittedName>
</protein>
<gene>
    <name evidence="13" type="primary">licH</name>
    <name evidence="13" type="ORF">DDT42_00066</name>
</gene>
<feature type="domain" description="Glycosyl hydrolase family 4 C-terminal" evidence="12">
    <location>
        <begin position="191"/>
        <end position="415"/>
    </location>
</feature>
<dbReference type="GO" id="GO:0008706">
    <property type="term" value="F:6-phospho-beta-glucosidase activity"/>
    <property type="evidence" value="ECO:0007669"/>
    <property type="project" value="UniProtKB-EC"/>
</dbReference>
<evidence type="ECO:0000256" key="8">
    <source>
        <dbReference type="PIRSR" id="PIRSR601088-2"/>
    </source>
</evidence>
<sequence length="449" mass="50556">MKIAILGGGGTRTPLLFQGLINLVNTLGLKEISLMDIDEKRLMLMGKVINSLLIKSGVDVKVPYTQNLEDCLRDSSFVINTIRVGGEHFRILDEKVPLKYGLIGQETVGPGGFAMAVRTIPVVLKIAESIHLTCPDAWLINFSNPSGIITQAIYTHSSHQKVVGICDVPSSIKGIIAKISGKKEEEIYLDYFGLNHLGWIKGVYIEGKDYLKTIIKLISNYPDFEKLSGLPLEFVQKIEMLPNPYLYYYHFTDKAYKEMKDSQQTRGERVRDINLKLFEELEKSETPIDVYNKYINKREEKINSLEIDSGIKMEEGKGYVEVALKVIRGLSLGGEIAMVNTPNQGSICGLNPDDIVEVPVYIGKNLIRPFSTDNIPKEIELLINQVKSYEREIVEGVSKTSYDKLVSALAKNPLVPSIKIARKVVDEYIEVEKEYFSIYKNKTESYLES</sequence>
<dbReference type="InterPro" id="IPR019802">
    <property type="entry name" value="GlycHydrolase_4_CS"/>
</dbReference>
<proteinExistence type="inferred from homology"/>
<dbReference type="InterPro" id="IPR015955">
    <property type="entry name" value="Lactate_DH/Glyco_Ohase_4_C"/>
</dbReference>
<evidence type="ECO:0000256" key="7">
    <source>
        <dbReference type="PIRSR" id="PIRSR601088-1"/>
    </source>
</evidence>
<dbReference type="Pfam" id="PF11975">
    <property type="entry name" value="Glyco_hydro_4C"/>
    <property type="match status" value="1"/>
</dbReference>
<dbReference type="GO" id="GO:0016616">
    <property type="term" value="F:oxidoreductase activity, acting on the CH-OH group of donors, NAD or NADP as acceptor"/>
    <property type="evidence" value="ECO:0007669"/>
    <property type="project" value="InterPro"/>
</dbReference>
<dbReference type="Proteomes" id="UP000811545">
    <property type="component" value="Unassembled WGS sequence"/>
</dbReference>
<dbReference type="GO" id="GO:0046872">
    <property type="term" value="F:metal ion binding"/>
    <property type="evidence" value="ECO:0007669"/>
    <property type="project" value="UniProtKB-KW"/>
</dbReference>
<dbReference type="SUPFAM" id="SSF56327">
    <property type="entry name" value="LDH C-terminal domain-like"/>
    <property type="match status" value="1"/>
</dbReference>
<reference evidence="13 14" key="1">
    <citation type="journal article" date="2021" name="bioRxiv">
        <title>Unique metabolic strategies in Hadean analogues reveal hints for primordial physiology.</title>
        <authorList>
            <person name="Nobu M.K."/>
            <person name="Nakai R."/>
            <person name="Tamazawa S."/>
            <person name="Mori H."/>
            <person name="Toyoda A."/>
            <person name="Ijiri A."/>
            <person name="Suzuki S."/>
            <person name="Kurokawa K."/>
            <person name="Kamagata Y."/>
            <person name="Tamaki H."/>
        </authorList>
    </citation>
    <scope>NUCLEOTIDE SEQUENCE [LARGE SCALE GENOMIC DNA]</scope>
    <source>
        <strain evidence="13">BS525</strain>
    </source>
</reference>
<keyword evidence="9" id="KW-0533">Nickel</keyword>
<dbReference type="EMBL" id="QLTW01000001">
    <property type="protein sequence ID" value="MBT9144234.1"/>
    <property type="molecule type" value="Genomic_DNA"/>
</dbReference>
<evidence type="ECO:0000256" key="6">
    <source>
        <dbReference type="ARBA" id="ARBA00023295"/>
    </source>
</evidence>
<accession>A0A9E2BJH6</accession>
<keyword evidence="3 11" id="KW-0378">Hydrolase</keyword>
<comment type="caution">
    <text evidence="13">The sequence shown here is derived from an EMBL/GenBank/DDBJ whole genome shotgun (WGS) entry which is preliminary data.</text>
</comment>
<keyword evidence="9" id="KW-0170">Cobalt</keyword>
<dbReference type="EC" id="3.2.1.86" evidence="13"/>